<accession>A0ACC0VK16</accession>
<dbReference type="EMBL" id="CM047587">
    <property type="protein sequence ID" value="KAI9906552.1"/>
    <property type="molecule type" value="Genomic_DNA"/>
</dbReference>
<reference evidence="1 2" key="1">
    <citation type="journal article" date="2022" name="bioRxiv">
        <title>The genome of the oomycete Peronosclerospora sorghi, a cosmopolitan pathogen of maize and sorghum, is inflated with dispersed pseudogenes.</title>
        <authorList>
            <person name="Fletcher K."/>
            <person name="Martin F."/>
            <person name="Isakeit T."/>
            <person name="Cavanaugh K."/>
            <person name="Magill C."/>
            <person name="Michelmore R."/>
        </authorList>
    </citation>
    <scope>NUCLEOTIDE SEQUENCE [LARGE SCALE GENOMIC DNA]</scope>
    <source>
        <strain evidence="1">P6</strain>
    </source>
</reference>
<name>A0ACC0VK16_9STRA</name>
<protein>
    <submittedName>
        <fullName evidence="1">Uncharacterized protein</fullName>
    </submittedName>
</protein>
<comment type="caution">
    <text evidence="1">The sequence shown here is derived from an EMBL/GenBank/DDBJ whole genome shotgun (WGS) entry which is preliminary data.</text>
</comment>
<evidence type="ECO:0000313" key="2">
    <source>
        <dbReference type="Proteomes" id="UP001163321"/>
    </source>
</evidence>
<sequence length="344" mass="37697">MSIKQSRRRHRPGHDGRICSSRITGWLISTIALLTAVMEPSQALVQQRQVIARCFHWSNSSCAFLPLEPVYFSGLNLRRQTVCKADLSVAVKQIDWESSDGGRGSVDSLCINGVEVLQTPVHPSQAYLIPNYPHCNDMFNIFPPWGNDIIGPGGRKSIISEITSDTLSISIHYSWTGPHNEFPVCSMAGVSFAGYAEINIYLEAQENAGLNLLTGVNALILFWVLFTTILATVCPGWDSDLHTACFGNGKCDCAINDQSPRMDMLLLTAETVPTIFLARNASRPASHALMTAIAIQAYWGRESVSVPRDSILLRDVQPACPVILEIGANGVQIAIFHMEIAKTV</sequence>
<keyword evidence="2" id="KW-1185">Reference proteome</keyword>
<dbReference type="Proteomes" id="UP001163321">
    <property type="component" value="Chromosome 8"/>
</dbReference>
<gene>
    <name evidence="1" type="ORF">PsorP6_004672</name>
</gene>
<evidence type="ECO:0000313" key="1">
    <source>
        <dbReference type="EMBL" id="KAI9906552.1"/>
    </source>
</evidence>
<organism evidence="1 2">
    <name type="scientific">Peronosclerospora sorghi</name>
    <dbReference type="NCBI Taxonomy" id="230839"/>
    <lineage>
        <taxon>Eukaryota</taxon>
        <taxon>Sar</taxon>
        <taxon>Stramenopiles</taxon>
        <taxon>Oomycota</taxon>
        <taxon>Peronosporomycetes</taxon>
        <taxon>Peronosporales</taxon>
        <taxon>Peronosporaceae</taxon>
        <taxon>Peronosclerospora</taxon>
    </lineage>
</organism>
<proteinExistence type="predicted"/>